<sequence>MTDTISKDLDAFLGKLRTANYLNLKLQHSDSQFSSGTPSMDGGTWQTLMQAHVANLSSHKAMLELLAQGLIERGPVDPSLVASMEGMYATTNNALQNALSMQSYFGGIDNAHSENGGGNQQASNEPAHRENIPTPVQETVSETPRPQPTQRSGQLFDLVKRRKREDDDLPLYIATKNHKKAKHDNPSLSRPTASSPPPPQPPQPSTGQQEADIEYEDISGTVRKRLVEHYEKRLQEKATLKESKRKRDSLESVGSALDRGGHVVLSKPAQKRLRASEEEASDSGTGDKVQSDDGEGVSEASQETGDGGGVNLLRESRGLEETVP</sequence>
<organism evidence="2 3">
    <name type="scientific">Rhizodiscina lignyota</name>
    <dbReference type="NCBI Taxonomy" id="1504668"/>
    <lineage>
        <taxon>Eukaryota</taxon>
        <taxon>Fungi</taxon>
        <taxon>Dikarya</taxon>
        <taxon>Ascomycota</taxon>
        <taxon>Pezizomycotina</taxon>
        <taxon>Dothideomycetes</taxon>
        <taxon>Pleosporomycetidae</taxon>
        <taxon>Aulographales</taxon>
        <taxon>Rhizodiscinaceae</taxon>
        <taxon>Rhizodiscina</taxon>
    </lineage>
</organism>
<feature type="region of interest" description="Disordered" evidence="1">
    <location>
        <begin position="234"/>
        <end position="324"/>
    </location>
</feature>
<evidence type="ECO:0000256" key="1">
    <source>
        <dbReference type="SAM" id="MobiDB-lite"/>
    </source>
</evidence>
<dbReference type="EMBL" id="ML978122">
    <property type="protein sequence ID" value="KAF2102701.1"/>
    <property type="molecule type" value="Genomic_DNA"/>
</dbReference>
<gene>
    <name evidence="2" type="ORF">NA57DRAFT_71688</name>
</gene>
<reference evidence="2" key="1">
    <citation type="journal article" date="2020" name="Stud. Mycol.">
        <title>101 Dothideomycetes genomes: a test case for predicting lifestyles and emergence of pathogens.</title>
        <authorList>
            <person name="Haridas S."/>
            <person name="Albert R."/>
            <person name="Binder M."/>
            <person name="Bloem J."/>
            <person name="Labutti K."/>
            <person name="Salamov A."/>
            <person name="Andreopoulos B."/>
            <person name="Baker S."/>
            <person name="Barry K."/>
            <person name="Bills G."/>
            <person name="Bluhm B."/>
            <person name="Cannon C."/>
            <person name="Castanera R."/>
            <person name="Culley D."/>
            <person name="Daum C."/>
            <person name="Ezra D."/>
            <person name="Gonzalez J."/>
            <person name="Henrissat B."/>
            <person name="Kuo A."/>
            <person name="Liang C."/>
            <person name="Lipzen A."/>
            <person name="Lutzoni F."/>
            <person name="Magnuson J."/>
            <person name="Mondo S."/>
            <person name="Nolan M."/>
            <person name="Ohm R."/>
            <person name="Pangilinan J."/>
            <person name="Park H.-J."/>
            <person name="Ramirez L."/>
            <person name="Alfaro M."/>
            <person name="Sun H."/>
            <person name="Tritt A."/>
            <person name="Yoshinaga Y."/>
            <person name="Zwiers L.-H."/>
            <person name="Turgeon B."/>
            <person name="Goodwin S."/>
            <person name="Spatafora J."/>
            <person name="Crous P."/>
            <person name="Grigoriev I."/>
        </authorList>
    </citation>
    <scope>NUCLEOTIDE SEQUENCE</scope>
    <source>
        <strain evidence="2">CBS 133067</strain>
    </source>
</reference>
<feature type="compositionally biased region" description="Pro residues" evidence="1">
    <location>
        <begin position="194"/>
        <end position="204"/>
    </location>
</feature>
<feature type="region of interest" description="Disordered" evidence="1">
    <location>
        <begin position="110"/>
        <end position="220"/>
    </location>
</feature>
<comment type="caution">
    <text evidence="2">The sequence shown here is derived from an EMBL/GenBank/DDBJ whole genome shotgun (WGS) entry which is preliminary data.</text>
</comment>
<protein>
    <submittedName>
        <fullName evidence="2">Uncharacterized protein</fullName>
    </submittedName>
</protein>
<proteinExistence type="predicted"/>
<feature type="compositionally biased region" description="Basic and acidic residues" evidence="1">
    <location>
        <begin position="314"/>
        <end position="324"/>
    </location>
</feature>
<evidence type="ECO:0000313" key="2">
    <source>
        <dbReference type="EMBL" id="KAF2102701.1"/>
    </source>
</evidence>
<accession>A0A9P4M9G7</accession>
<evidence type="ECO:0000313" key="3">
    <source>
        <dbReference type="Proteomes" id="UP000799772"/>
    </source>
</evidence>
<keyword evidence="3" id="KW-1185">Reference proteome</keyword>
<feature type="compositionally biased region" description="Polar residues" evidence="1">
    <location>
        <begin position="134"/>
        <end position="153"/>
    </location>
</feature>
<name>A0A9P4M9G7_9PEZI</name>
<dbReference type="Proteomes" id="UP000799772">
    <property type="component" value="Unassembled WGS sequence"/>
</dbReference>
<dbReference type="AlphaFoldDB" id="A0A9P4M9G7"/>